<name>A0A183J947_9BILA</name>
<dbReference type="WBParaSite" id="SBAD_0001280101-mRNA-1">
    <property type="protein sequence ID" value="SBAD_0001280101-mRNA-1"/>
    <property type="gene ID" value="SBAD_0001280101"/>
</dbReference>
<dbReference type="EMBL" id="UZAM01017636">
    <property type="protein sequence ID" value="VDP47886.1"/>
    <property type="molecule type" value="Genomic_DNA"/>
</dbReference>
<dbReference type="InterPro" id="IPR011989">
    <property type="entry name" value="ARM-like"/>
</dbReference>
<evidence type="ECO:0000313" key="2">
    <source>
        <dbReference type="Proteomes" id="UP000270296"/>
    </source>
</evidence>
<evidence type="ECO:0000313" key="3">
    <source>
        <dbReference type="WBParaSite" id="SBAD_0001280101-mRNA-1"/>
    </source>
</evidence>
<dbReference type="OrthoDB" id="340346at2759"/>
<protein>
    <submittedName>
        <fullName evidence="3">TIP120 domain-containing protein</fullName>
    </submittedName>
</protein>
<evidence type="ECO:0000313" key="1">
    <source>
        <dbReference type="EMBL" id="VDP47886.1"/>
    </source>
</evidence>
<reference evidence="3" key="1">
    <citation type="submission" date="2016-06" db="UniProtKB">
        <authorList>
            <consortium name="WormBaseParasite"/>
        </authorList>
    </citation>
    <scope>IDENTIFICATION</scope>
</reference>
<gene>
    <name evidence="1" type="ORF">SBAD_LOCUS12395</name>
</gene>
<dbReference type="InterPro" id="IPR016024">
    <property type="entry name" value="ARM-type_fold"/>
</dbReference>
<dbReference type="SUPFAM" id="SSF48371">
    <property type="entry name" value="ARM repeat"/>
    <property type="match status" value="1"/>
</dbReference>
<organism evidence="3">
    <name type="scientific">Soboliphyme baturini</name>
    <dbReference type="NCBI Taxonomy" id="241478"/>
    <lineage>
        <taxon>Eukaryota</taxon>
        <taxon>Metazoa</taxon>
        <taxon>Ecdysozoa</taxon>
        <taxon>Nematoda</taxon>
        <taxon>Enoplea</taxon>
        <taxon>Dorylaimia</taxon>
        <taxon>Dioctophymatida</taxon>
        <taxon>Dioctophymatoidea</taxon>
        <taxon>Soboliphymatidae</taxon>
        <taxon>Soboliphyme</taxon>
    </lineage>
</organism>
<sequence>MLPLFEKLASAGIDDSESSAESSDENTLQKSLEPVMTFIDCRQYAASVLPILTKLIDMDNFKKILLPLYKRLCQDLDGEVQRLAAFTFHEVASRLADEAPQMIDSFIDLVYSGDAD</sequence>
<dbReference type="Gene3D" id="1.25.10.10">
    <property type="entry name" value="Leucine-rich Repeat Variant"/>
    <property type="match status" value="1"/>
</dbReference>
<keyword evidence="2" id="KW-1185">Reference proteome</keyword>
<dbReference type="AlphaFoldDB" id="A0A183J947"/>
<reference evidence="1 2" key="2">
    <citation type="submission" date="2018-11" db="EMBL/GenBank/DDBJ databases">
        <authorList>
            <consortium name="Pathogen Informatics"/>
        </authorList>
    </citation>
    <scope>NUCLEOTIDE SEQUENCE [LARGE SCALE GENOMIC DNA]</scope>
</reference>
<dbReference type="Proteomes" id="UP000270296">
    <property type="component" value="Unassembled WGS sequence"/>
</dbReference>
<accession>A0A183J947</accession>
<proteinExistence type="predicted"/>